<dbReference type="Proteomes" id="UP001180020">
    <property type="component" value="Unassembled WGS sequence"/>
</dbReference>
<evidence type="ECO:0000256" key="6">
    <source>
        <dbReference type="ARBA" id="ARBA00022824"/>
    </source>
</evidence>
<evidence type="ECO:0000256" key="1">
    <source>
        <dbReference type="ARBA" id="ARBA00004389"/>
    </source>
</evidence>
<comment type="caution">
    <text evidence="11">The sequence shown here is derived from an EMBL/GenBank/DDBJ whole genome shotgun (WGS) entry which is preliminary data.</text>
</comment>
<keyword evidence="8 10" id="KW-1133">Transmembrane helix</keyword>
<dbReference type="InterPro" id="IPR001680">
    <property type="entry name" value="WD40_rpt"/>
</dbReference>
<name>A0AAV9EQH0_ACOCL</name>
<evidence type="ECO:0000256" key="2">
    <source>
        <dbReference type="ARBA" id="ARBA00022448"/>
    </source>
</evidence>
<dbReference type="InterPro" id="IPR045260">
    <property type="entry name" value="Sec12-like"/>
</dbReference>
<comment type="subcellular location">
    <subcellularLocation>
        <location evidence="1">Endoplasmic reticulum membrane</location>
        <topology evidence="1">Single-pass membrane protein</topology>
    </subcellularLocation>
</comment>
<evidence type="ECO:0000313" key="12">
    <source>
        <dbReference type="Proteomes" id="UP001180020"/>
    </source>
</evidence>
<keyword evidence="4 10" id="KW-0812">Transmembrane</keyword>
<evidence type="ECO:0000256" key="4">
    <source>
        <dbReference type="ARBA" id="ARBA00022692"/>
    </source>
</evidence>
<organism evidence="11 12">
    <name type="scientific">Acorus calamus</name>
    <name type="common">Sweet flag</name>
    <dbReference type="NCBI Taxonomy" id="4465"/>
    <lineage>
        <taxon>Eukaryota</taxon>
        <taxon>Viridiplantae</taxon>
        <taxon>Streptophyta</taxon>
        <taxon>Embryophyta</taxon>
        <taxon>Tracheophyta</taxon>
        <taxon>Spermatophyta</taxon>
        <taxon>Magnoliopsida</taxon>
        <taxon>Liliopsida</taxon>
        <taxon>Acoraceae</taxon>
        <taxon>Acorus</taxon>
    </lineage>
</organism>
<dbReference type="SMART" id="SM00320">
    <property type="entry name" value="WD40"/>
    <property type="match status" value="1"/>
</dbReference>
<keyword evidence="2" id="KW-0813">Transport</keyword>
<protein>
    <submittedName>
        <fullName evidence="11">SEC12-like protein 1</fullName>
    </submittedName>
</protein>
<feature type="transmembrane region" description="Helical" evidence="10">
    <location>
        <begin position="273"/>
        <end position="292"/>
    </location>
</feature>
<keyword evidence="9 10" id="KW-0472">Membrane</keyword>
<dbReference type="InterPro" id="IPR036322">
    <property type="entry name" value="WD40_repeat_dom_sf"/>
</dbReference>
<dbReference type="PANTHER" id="PTHR23284">
    <property type="entry name" value="PROLACTIN REGULATORY ELEMENT BINDING PROTEIN"/>
    <property type="match status" value="1"/>
</dbReference>
<sequence length="341" mass="38036">MDGSDSLSRSSQATRVSWIRRSEGQPHLVVLGRPGRLEIVTFDAKSASLSSSPLVRTVSLALSLAVISIVRYLGFLTEIGFWCRWSMKLTVIPSDSLCIRAGTPSSAPPPTVASEYFIPLNFRSIGGPFDKLFELHGRELDVKLSEKPIASLENVGRQECLAFSTDGSRFATGAKDGHLRIFEWPSLRVLLDEPTVHKSFRDMDFRGSYDGDICVVEVKKMEISHWSKKLHLGASISSIEFCPTERVILSTSTQHGTVVTKLSVPADWKEWQIYLLLLGLFLASAIIFYVFFNNSEYFWNFPVAREHSLRPEIEGVLSDPRLTSKTCGEKISVITCSLITL</sequence>
<gene>
    <name evidence="11" type="primary">PHF1</name>
    <name evidence="11" type="ORF">QJS10_CPA06g01919</name>
</gene>
<dbReference type="GO" id="GO:0015031">
    <property type="term" value="P:protein transport"/>
    <property type="evidence" value="ECO:0007669"/>
    <property type="project" value="UniProtKB-KW"/>
</dbReference>
<proteinExistence type="predicted"/>
<feature type="transmembrane region" description="Helical" evidence="10">
    <location>
        <begin position="60"/>
        <end position="83"/>
    </location>
</feature>
<reference evidence="11" key="1">
    <citation type="journal article" date="2023" name="Nat. Commun.">
        <title>Diploid and tetraploid genomes of Acorus and the evolution of monocots.</title>
        <authorList>
            <person name="Ma L."/>
            <person name="Liu K.W."/>
            <person name="Li Z."/>
            <person name="Hsiao Y.Y."/>
            <person name="Qi Y."/>
            <person name="Fu T."/>
            <person name="Tang G.D."/>
            <person name="Zhang D."/>
            <person name="Sun W.H."/>
            <person name="Liu D.K."/>
            <person name="Li Y."/>
            <person name="Chen G.Z."/>
            <person name="Liu X.D."/>
            <person name="Liao X.Y."/>
            <person name="Jiang Y.T."/>
            <person name="Yu X."/>
            <person name="Hao Y."/>
            <person name="Huang J."/>
            <person name="Zhao X.W."/>
            <person name="Ke S."/>
            <person name="Chen Y.Y."/>
            <person name="Wu W.L."/>
            <person name="Hsu J.L."/>
            <person name="Lin Y.F."/>
            <person name="Huang M.D."/>
            <person name="Li C.Y."/>
            <person name="Huang L."/>
            <person name="Wang Z.W."/>
            <person name="Zhao X."/>
            <person name="Zhong W.Y."/>
            <person name="Peng D.H."/>
            <person name="Ahmad S."/>
            <person name="Lan S."/>
            <person name="Zhang J.S."/>
            <person name="Tsai W.C."/>
            <person name="Van de Peer Y."/>
            <person name="Liu Z.J."/>
        </authorList>
    </citation>
    <scope>NUCLEOTIDE SEQUENCE</scope>
    <source>
        <strain evidence="11">CP</strain>
    </source>
</reference>
<dbReference type="Pfam" id="PF00400">
    <property type="entry name" value="WD40"/>
    <property type="match status" value="1"/>
</dbReference>
<reference evidence="11" key="2">
    <citation type="submission" date="2023-06" db="EMBL/GenBank/DDBJ databases">
        <authorList>
            <person name="Ma L."/>
            <person name="Liu K.-W."/>
            <person name="Li Z."/>
            <person name="Hsiao Y.-Y."/>
            <person name="Qi Y."/>
            <person name="Fu T."/>
            <person name="Tang G."/>
            <person name="Zhang D."/>
            <person name="Sun W.-H."/>
            <person name="Liu D.-K."/>
            <person name="Li Y."/>
            <person name="Chen G.-Z."/>
            <person name="Liu X.-D."/>
            <person name="Liao X.-Y."/>
            <person name="Jiang Y.-T."/>
            <person name="Yu X."/>
            <person name="Hao Y."/>
            <person name="Huang J."/>
            <person name="Zhao X.-W."/>
            <person name="Ke S."/>
            <person name="Chen Y.-Y."/>
            <person name="Wu W.-L."/>
            <person name="Hsu J.-L."/>
            <person name="Lin Y.-F."/>
            <person name="Huang M.-D."/>
            <person name="Li C.-Y."/>
            <person name="Huang L."/>
            <person name="Wang Z.-W."/>
            <person name="Zhao X."/>
            <person name="Zhong W.-Y."/>
            <person name="Peng D.-H."/>
            <person name="Ahmad S."/>
            <person name="Lan S."/>
            <person name="Zhang J.-S."/>
            <person name="Tsai W.-C."/>
            <person name="Van De Peer Y."/>
            <person name="Liu Z.-J."/>
        </authorList>
    </citation>
    <scope>NUCLEOTIDE SEQUENCE</scope>
    <source>
        <strain evidence="11">CP</strain>
        <tissue evidence="11">Leaves</tissue>
    </source>
</reference>
<keyword evidence="3" id="KW-0853">WD repeat</keyword>
<accession>A0AAV9EQH0</accession>
<keyword evidence="7" id="KW-0653">Protein transport</keyword>
<evidence type="ECO:0000256" key="8">
    <source>
        <dbReference type="ARBA" id="ARBA00022989"/>
    </source>
</evidence>
<dbReference type="GO" id="GO:0005085">
    <property type="term" value="F:guanyl-nucleotide exchange factor activity"/>
    <property type="evidence" value="ECO:0007669"/>
    <property type="project" value="InterPro"/>
</dbReference>
<dbReference type="GO" id="GO:0006888">
    <property type="term" value="P:endoplasmic reticulum to Golgi vesicle-mediated transport"/>
    <property type="evidence" value="ECO:0007669"/>
    <property type="project" value="TreeGrafter"/>
</dbReference>
<evidence type="ECO:0000256" key="3">
    <source>
        <dbReference type="ARBA" id="ARBA00022574"/>
    </source>
</evidence>
<dbReference type="GO" id="GO:0005789">
    <property type="term" value="C:endoplasmic reticulum membrane"/>
    <property type="evidence" value="ECO:0007669"/>
    <property type="project" value="UniProtKB-SubCell"/>
</dbReference>
<dbReference type="Gene3D" id="2.130.10.10">
    <property type="entry name" value="YVTN repeat-like/Quinoprotein amine dehydrogenase"/>
    <property type="match status" value="1"/>
</dbReference>
<evidence type="ECO:0000256" key="9">
    <source>
        <dbReference type="ARBA" id="ARBA00023136"/>
    </source>
</evidence>
<evidence type="ECO:0000256" key="5">
    <source>
        <dbReference type="ARBA" id="ARBA00022737"/>
    </source>
</evidence>
<keyword evidence="6" id="KW-0256">Endoplasmic reticulum</keyword>
<evidence type="ECO:0000256" key="10">
    <source>
        <dbReference type="SAM" id="Phobius"/>
    </source>
</evidence>
<evidence type="ECO:0000313" key="11">
    <source>
        <dbReference type="EMBL" id="KAK1315346.1"/>
    </source>
</evidence>
<dbReference type="SUPFAM" id="SSF50978">
    <property type="entry name" value="WD40 repeat-like"/>
    <property type="match status" value="1"/>
</dbReference>
<dbReference type="PANTHER" id="PTHR23284:SF2">
    <property type="entry name" value="SEC12-LIKE PROTEIN 1"/>
    <property type="match status" value="1"/>
</dbReference>
<keyword evidence="5" id="KW-0677">Repeat</keyword>
<dbReference type="GO" id="GO:0003400">
    <property type="term" value="P:regulation of COPII vesicle coating"/>
    <property type="evidence" value="ECO:0007669"/>
    <property type="project" value="TreeGrafter"/>
</dbReference>
<evidence type="ECO:0000256" key="7">
    <source>
        <dbReference type="ARBA" id="ARBA00022927"/>
    </source>
</evidence>
<dbReference type="InterPro" id="IPR015943">
    <property type="entry name" value="WD40/YVTN_repeat-like_dom_sf"/>
</dbReference>
<dbReference type="AlphaFoldDB" id="A0AAV9EQH0"/>
<dbReference type="EMBL" id="JAUJYO010000006">
    <property type="protein sequence ID" value="KAK1315346.1"/>
    <property type="molecule type" value="Genomic_DNA"/>
</dbReference>
<keyword evidence="12" id="KW-1185">Reference proteome</keyword>